<reference evidence="1" key="1">
    <citation type="submission" date="2025-08" db="UniProtKB">
        <authorList>
            <consortium name="Ensembl"/>
        </authorList>
    </citation>
    <scope>IDENTIFICATION</scope>
</reference>
<accession>A0A3B3X624</accession>
<dbReference type="Ensembl" id="ENSPMET00000031023.1">
    <property type="protein sequence ID" value="ENSPMEP00000010501.1"/>
    <property type="gene ID" value="ENSPMEG00000012470.1"/>
</dbReference>
<dbReference type="AlphaFoldDB" id="A0A3B3X624"/>
<dbReference type="Proteomes" id="UP000261480">
    <property type="component" value="Unplaced"/>
</dbReference>
<protein>
    <submittedName>
        <fullName evidence="1">Uncharacterized protein</fullName>
    </submittedName>
</protein>
<proteinExistence type="predicted"/>
<reference evidence="1" key="2">
    <citation type="submission" date="2025-09" db="UniProtKB">
        <authorList>
            <consortium name="Ensembl"/>
        </authorList>
    </citation>
    <scope>IDENTIFICATION</scope>
</reference>
<keyword evidence="2" id="KW-1185">Reference proteome</keyword>
<sequence length="105" mass="11914">AAGVCAVGGEQSAPPLTCRCWTVNTTGSERYTLLLSLLIDAVMTGEFTITDLTLFLYSTKAILISPMREEMDKMLSIYVKKKKKKKHWMEPFSGVFFFFLIDVHR</sequence>
<name>A0A3B3X624_9TELE</name>
<evidence type="ECO:0000313" key="1">
    <source>
        <dbReference type="Ensembl" id="ENSPMEP00000010501.1"/>
    </source>
</evidence>
<evidence type="ECO:0000313" key="2">
    <source>
        <dbReference type="Proteomes" id="UP000261480"/>
    </source>
</evidence>
<organism evidence="1 2">
    <name type="scientific">Poecilia mexicana</name>
    <dbReference type="NCBI Taxonomy" id="48701"/>
    <lineage>
        <taxon>Eukaryota</taxon>
        <taxon>Metazoa</taxon>
        <taxon>Chordata</taxon>
        <taxon>Craniata</taxon>
        <taxon>Vertebrata</taxon>
        <taxon>Euteleostomi</taxon>
        <taxon>Actinopterygii</taxon>
        <taxon>Neopterygii</taxon>
        <taxon>Teleostei</taxon>
        <taxon>Neoteleostei</taxon>
        <taxon>Acanthomorphata</taxon>
        <taxon>Ovalentaria</taxon>
        <taxon>Atherinomorphae</taxon>
        <taxon>Cyprinodontiformes</taxon>
        <taxon>Poeciliidae</taxon>
        <taxon>Poeciliinae</taxon>
        <taxon>Poecilia</taxon>
    </lineage>
</organism>